<feature type="region of interest" description="Disordered" evidence="2">
    <location>
        <begin position="461"/>
        <end position="549"/>
    </location>
</feature>
<keyword evidence="1" id="KW-0175">Coiled coil</keyword>
<feature type="region of interest" description="Disordered" evidence="2">
    <location>
        <begin position="100"/>
        <end position="227"/>
    </location>
</feature>
<comment type="caution">
    <text evidence="4">The sequence shown here is derived from an EMBL/GenBank/DDBJ whole genome shotgun (WGS) entry which is preliminary data.</text>
</comment>
<evidence type="ECO:0000259" key="3">
    <source>
        <dbReference type="Pfam" id="PF20411"/>
    </source>
</evidence>
<protein>
    <recommendedName>
        <fullName evidence="3">DUF6697 domain-containing protein</fullName>
    </recommendedName>
</protein>
<evidence type="ECO:0000313" key="5">
    <source>
        <dbReference type="Proteomes" id="UP001222325"/>
    </source>
</evidence>
<evidence type="ECO:0000313" key="4">
    <source>
        <dbReference type="EMBL" id="KAJ7093410.1"/>
    </source>
</evidence>
<feature type="compositionally biased region" description="Basic residues" evidence="2">
    <location>
        <begin position="462"/>
        <end position="471"/>
    </location>
</feature>
<reference evidence="4" key="1">
    <citation type="submission" date="2023-03" db="EMBL/GenBank/DDBJ databases">
        <title>Massive genome expansion in bonnet fungi (Mycena s.s.) driven by repeated elements and novel gene families across ecological guilds.</title>
        <authorList>
            <consortium name="Lawrence Berkeley National Laboratory"/>
            <person name="Harder C.B."/>
            <person name="Miyauchi S."/>
            <person name="Viragh M."/>
            <person name="Kuo A."/>
            <person name="Thoen E."/>
            <person name="Andreopoulos B."/>
            <person name="Lu D."/>
            <person name="Skrede I."/>
            <person name="Drula E."/>
            <person name="Henrissat B."/>
            <person name="Morin E."/>
            <person name="Kohler A."/>
            <person name="Barry K."/>
            <person name="LaButti K."/>
            <person name="Morin E."/>
            <person name="Salamov A."/>
            <person name="Lipzen A."/>
            <person name="Mereny Z."/>
            <person name="Hegedus B."/>
            <person name="Baldrian P."/>
            <person name="Stursova M."/>
            <person name="Weitz H."/>
            <person name="Taylor A."/>
            <person name="Grigoriev I.V."/>
            <person name="Nagy L.G."/>
            <person name="Martin F."/>
            <person name="Kauserud H."/>
        </authorList>
    </citation>
    <scope>NUCLEOTIDE SEQUENCE</scope>
    <source>
        <strain evidence="4">CBHHK173m</strain>
    </source>
</reference>
<dbReference type="Proteomes" id="UP001222325">
    <property type="component" value="Unassembled WGS sequence"/>
</dbReference>
<dbReference type="InterPro" id="IPR046520">
    <property type="entry name" value="DUF6697"/>
</dbReference>
<dbReference type="EMBL" id="JARJCN010000016">
    <property type="protein sequence ID" value="KAJ7093410.1"/>
    <property type="molecule type" value="Genomic_DNA"/>
</dbReference>
<gene>
    <name evidence="4" type="ORF">B0H15DRAFT_157850</name>
</gene>
<evidence type="ECO:0000256" key="2">
    <source>
        <dbReference type="SAM" id="MobiDB-lite"/>
    </source>
</evidence>
<evidence type="ECO:0000256" key="1">
    <source>
        <dbReference type="SAM" id="Coils"/>
    </source>
</evidence>
<name>A0AAD6U822_9AGAR</name>
<keyword evidence="5" id="KW-1185">Reference proteome</keyword>
<sequence>MDGKVGIERNSPQDEIKRLQRDNQRLRAELERVRWERDDAETRFASSQTKVAELEHKVRKQGWRIADLEAERDVPEMPENLRPLPLVAPAAPDVIEISDSEDCDSLTHVQTKRSPSPVPKAEIPPRQVSEASSSGRQLTDFVSVAVKKDTTPAAQLKRVRSPSPLVNVHSSSMLLEESRGPPEGTASQLPSRSPSPPPMKRQRRTTKITRNSRSPSPPLTVEQPKKEAPDVLRHVVDIYLKDTPPLKIDPAPIDTLRVPRKFLRLEYGGCDQQFLQHFTPPDGATRGRSLVFPQADLNPFLPAHPGAAGLIFASRREITKDPPWALFCKDHSCRTAVWQYMGDYENDVAGQLTAAQFRSQRPEVKQQWGRHIAKSKHWPVYVGMRARIALRKAGLPLEPEREAREIAKIKAKSGKGMPLEPETVVDALSAGDERIDIIRMRCVSYDHTFAADMARRLEVRKTPKAVGRRAARKGEQATPTKGKRKQARIKAPLNKSDSDFSVESEASESGASFVHARPRRRRGTLQSPPPEWDDGMSDVADLSDPEGEH</sequence>
<feature type="coiled-coil region" evidence="1">
    <location>
        <begin position="9"/>
        <end position="71"/>
    </location>
</feature>
<accession>A0AAD6U822</accession>
<proteinExistence type="predicted"/>
<dbReference type="Pfam" id="PF20411">
    <property type="entry name" value="DUF6697"/>
    <property type="match status" value="1"/>
</dbReference>
<dbReference type="AlphaFoldDB" id="A0AAD6U822"/>
<feature type="compositionally biased region" description="Acidic residues" evidence="2">
    <location>
        <begin position="531"/>
        <end position="549"/>
    </location>
</feature>
<organism evidence="4 5">
    <name type="scientific">Mycena belliarum</name>
    <dbReference type="NCBI Taxonomy" id="1033014"/>
    <lineage>
        <taxon>Eukaryota</taxon>
        <taxon>Fungi</taxon>
        <taxon>Dikarya</taxon>
        <taxon>Basidiomycota</taxon>
        <taxon>Agaricomycotina</taxon>
        <taxon>Agaricomycetes</taxon>
        <taxon>Agaricomycetidae</taxon>
        <taxon>Agaricales</taxon>
        <taxon>Marasmiineae</taxon>
        <taxon>Mycenaceae</taxon>
        <taxon>Mycena</taxon>
    </lineage>
</organism>
<feature type="domain" description="DUF6697" evidence="3">
    <location>
        <begin position="258"/>
        <end position="455"/>
    </location>
</feature>